<evidence type="ECO:0000313" key="7">
    <source>
        <dbReference type="EMBL" id="KAJ8911191.1"/>
    </source>
</evidence>
<dbReference type="InterPro" id="IPR026516">
    <property type="entry name" value="THAP1/10"/>
</dbReference>
<dbReference type="InterPro" id="IPR006612">
    <property type="entry name" value="THAP_Znf"/>
</dbReference>
<protein>
    <recommendedName>
        <fullName evidence="6">THAP-type domain-containing protein</fullName>
    </recommendedName>
</protein>
<reference evidence="7 8" key="1">
    <citation type="journal article" date="2023" name="Insect Mol. Biol.">
        <title>Genome sequencing provides insights into the evolution of gene families encoding plant cell wall-degrading enzymes in longhorned beetles.</title>
        <authorList>
            <person name="Shin N.R."/>
            <person name="Okamura Y."/>
            <person name="Kirsch R."/>
            <person name="Pauchet Y."/>
        </authorList>
    </citation>
    <scope>NUCLEOTIDE SEQUENCE [LARGE SCALE GENOMIC DNA]</scope>
    <source>
        <strain evidence="7">EAD_L_NR</strain>
    </source>
</reference>
<proteinExistence type="predicted"/>
<evidence type="ECO:0000313" key="8">
    <source>
        <dbReference type="Proteomes" id="UP001159042"/>
    </source>
</evidence>
<evidence type="ECO:0000256" key="1">
    <source>
        <dbReference type="ARBA" id="ARBA00022723"/>
    </source>
</evidence>
<comment type="caution">
    <text evidence="7">The sequence shown here is derived from an EMBL/GenBank/DDBJ whole genome shotgun (WGS) entry which is preliminary data.</text>
</comment>
<keyword evidence="8" id="KW-1185">Reference proteome</keyword>
<dbReference type="GO" id="GO:0043565">
    <property type="term" value="F:sequence-specific DNA binding"/>
    <property type="evidence" value="ECO:0007669"/>
    <property type="project" value="InterPro"/>
</dbReference>
<dbReference type="EMBL" id="JANEYG010000209">
    <property type="protein sequence ID" value="KAJ8911191.1"/>
    <property type="molecule type" value="Genomic_DNA"/>
</dbReference>
<dbReference type="GO" id="GO:0008270">
    <property type="term" value="F:zinc ion binding"/>
    <property type="evidence" value="ECO:0007669"/>
    <property type="project" value="UniProtKB-KW"/>
</dbReference>
<evidence type="ECO:0000259" key="6">
    <source>
        <dbReference type="PROSITE" id="PS50950"/>
    </source>
</evidence>
<feature type="domain" description="THAP-type" evidence="6">
    <location>
        <begin position="5"/>
        <end position="87"/>
    </location>
</feature>
<dbReference type="SMART" id="SM00980">
    <property type="entry name" value="THAP"/>
    <property type="match status" value="1"/>
</dbReference>
<gene>
    <name evidence="7" type="ORF">NQ315_006034</name>
</gene>
<dbReference type="PROSITE" id="PS50950">
    <property type="entry name" value="ZF_THAP"/>
    <property type="match status" value="1"/>
</dbReference>
<dbReference type="AlphaFoldDB" id="A0AAV8VAB8"/>
<evidence type="ECO:0000256" key="2">
    <source>
        <dbReference type="ARBA" id="ARBA00022771"/>
    </source>
</evidence>
<dbReference type="PANTHER" id="PTHR46600:SF11">
    <property type="entry name" value="THAP DOMAIN-CONTAINING PROTEIN 10"/>
    <property type="match status" value="1"/>
</dbReference>
<evidence type="ECO:0000256" key="3">
    <source>
        <dbReference type="ARBA" id="ARBA00022833"/>
    </source>
</evidence>
<dbReference type="Proteomes" id="UP001159042">
    <property type="component" value="Unassembled WGS sequence"/>
</dbReference>
<organism evidence="7 8">
    <name type="scientific">Exocentrus adspersus</name>
    <dbReference type="NCBI Taxonomy" id="1586481"/>
    <lineage>
        <taxon>Eukaryota</taxon>
        <taxon>Metazoa</taxon>
        <taxon>Ecdysozoa</taxon>
        <taxon>Arthropoda</taxon>
        <taxon>Hexapoda</taxon>
        <taxon>Insecta</taxon>
        <taxon>Pterygota</taxon>
        <taxon>Neoptera</taxon>
        <taxon>Endopterygota</taxon>
        <taxon>Coleoptera</taxon>
        <taxon>Polyphaga</taxon>
        <taxon>Cucujiformia</taxon>
        <taxon>Chrysomeloidea</taxon>
        <taxon>Cerambycidae</taxon>
        <taxon>Lamiinae</taxon>
        <taxon>Acanthocinini</taxon>
        <taxon>Exocentrus</taxon>
    </lineage>
</organism>
<dbReference type="Pfam" id="PF05485">
    <property type="entry name" value="THAP"/>
    <property type="match status" value="1"/>
</dbReference>
<evidence type="ECO:0000256" key="5">
    <source>
        <dbReference type="PROSITE-ProRule" id="PRU00309"/>
    </source>
</evidence>
<keyword evidence="4 5" id="KW-0238">DNA-binding</keyword>
<keyword evidence="2 5" id="KW-0863">Zinc-finger</keyword>
<dbReference type="SUPFAM" id="SSF57716">
    <property type="entry name" value="Glucocorticoid receptor-like (DNA-binding domain)"/>
    <property type="match status" value="1"/>
</dbReference>
<keyword evidence="1" id="KW-0479">Metal-binding</keyword>
<dbReference type="PANTHER" id="PTHR46600">
    <property type="entry name" value="THAP DOMAIN-CONTAINING"/>
    <property type="match status" value="1"/>
</dbReference>
<evidence type="ECO:0000256" key="4">
    <source>
        <dbReference type="ARBA" id="ARBA00023125"/>
    </source>
</evidence>
<name>A0AAV8VAB8_9CUCU</name>
<accession>A0AAV8VAB8</accession>
<keyword evidence="3" id="KW-0862">Zinc</keyword>
<dbReference type="SMART" id="SM00692">
    <property type="entry name" value="DM3"/>
    <property type="match status" value="1"/>
</dbReference>
<sequence>MQNPLKRKRPCCVAKCENRHSKRHRFPKNEPEIFKQWISNTQPVNHHELSQEQIYNKFYVCDNHFQQECFVPGTHRGLRRDAVPTLFIKDTLIWQILDNLGTFLTGAEVVNGTSSSDVNVLDLSNITKDVPAIRHTY</sequence>